<dbReference type="EMBL" id="RCHI01000011">
    <property type="protein sequence ID" value="RLL64238.1"/>
    <property type="molecule type" value="Genomic_DNA"/>
</dbReference>
<keyword evidence="1" id="KW-1133">Transmembrane helix</keyword>
<keyword evidence="1" id="KW-0472">Membrane</keyword>
<keyword evidence="1" id="KW-0812">Transmembrane</keyword>
<organism evidence="2 3">
    <name type="scientific">Paenirhodobacter hankyongi</name>
    <dbReference type="NCBI Taxonomy" id="2294033"/>
    <lineage>
        <taxon>Bacteria</taxon>
        <taxon>Pseudomonadati</taxon>
        <taxon>Pseudomonadota</taxon>
        <taxon>Alphaproteobacteria</taxon>
        <taxon>Rhodobacterales</taxon>
        <taxon>Rhodobacter group</taxon>
        <taxon>Paenirhodobacter</taxon>
    </lineage>
</organism>
<accession>A0A421BN32</accession>
<feature type="transmembrane region" description="Helical" evidence="1">
    <location>
        <begin position="34"/>
        <end position="55"/>
    </location>
</feature>
<name>A0A421BN32_9RHOB</name>
<evidence type="ECO:0000256" key="1">
    <source>
        <dbReference type="SAM" id="Phobius"/>
    </source>
</evidence>
<evidence type="ECO:0008006" key="4">
    <source>
        <dbReference type="Google" id="ProtNLM"/>
    </source>
</evidence>
<dbReference type="AlphaFoldDB" id="A0A421BN32"/>
<reference evidence="2 3" key="1">
    <citation type="submission" date="2018-10" db="EMBL/GenBank/DDBJ databases">
        <title>Rhodobacter sp . BO-81.</title>
        <authorList>
            <person name="Im W.T."/>
        </authorList>
    </citation>
    <scope>NUCLEOTIDE SEQUENCE [LARGE SCALE GENOMIC DNA]</scope>
    <source>
        <strain evidence="2 3">BO-81</strain>
    </source>
</reference>
<feature type="transmembrane region" description="Helical" evidence="1">
    <location>
        <begin position="61"/>
        <end position="83"/>
    </location>
</feature>
<evidence type="ECO:0000313" key="3">
    <source>
        <dbReference type="Proteomes" id="UP000279673"/>
    </source>
</evidence>
<comment type="caution">
    <text evidence="2">The sequence shown here is derived from an EMBL/GenBank/DDBJ whole genome shotgun (WGS) entry which is preliminary data.</text>
</comment>
<gene>
    <name evidence="2" type="ORF">DYS74_11885</name>
</gene>
<evidence type="ECO:0000313" key="2">
    <source>
        <dbReference type="EMBL" id="RLL64238.1"/>
    </source>
</evidence>
<proteinExistence type="predicted"/>
<dbReference type="Proteomes" id="UP000279673">
    <property type="component" value="Unassembled WGS sequence"/>
</dbReference>
<sequence>MMTDTGTDLSFALTPADALAWEAQPQALRCTRLFAYYLWLAAGAGWLLLLPAYWITGQLAGLLRLLLLVAVQIALASLAMSLAARRRARRRVPAPIEARLAERGPALLWQLSSAPAQEIDAAAIRQVCLTARHLFLDAPPAVVIVPVIAFPTAQAAQDFARRWEARRAAAAS</sequence>
<keyword evidence="3" id="KW-1185">Reference proteome</keyword>
<protein>
    <recommendedName>
        <fullName evidence="4">YcxB family protein</fullName>
    </recommendedName>
</protein>